<evidence type="ECO:0000256" key="1">
    <source>
        <dbReference type="SAM" id="SignalP"/>
    </source>
</evidence>
<keyword evidence="1" id="KW-0732">Signal</keyword>
<name>A0A371X7I0_9HYPH</name>
<dbReference type="EMBL" id="QURL01000002">
    <property type="protein sequence ID" value="RFC65024.1"/>
    <property type="molecule type" value="Genomic_DNA"/>
</dbReference>
<feature type="signal peptide" evidence="1">
    <location>
        <begin position="1"/>
        <end position="19"/>
    </location>
</feature>
<evidence type="ECO:0000313" key="2">
    <source>
        <dbReference type="EMBL" id="RFC65024.1"/>
    </source>
</evidence>
<gene>
    <name evidence="2" type="ORF">DYI37_03930</name>
</gene>
<dbReference type="PROSITE" id="PS51257">
    <property type="entry name" value="PROKAR_LIPOPROTEIN"/>
    <property type="match status" value="1"/>
</dbReference>
<dbReference type="AlphaFoldDB" id="A0A371X7I0"/>
<protein>
    <recommendedName>
        <fullName evidence="4">DUF4189 domain-containing protein</fullName>
    </recommendedName>
</protein>
<feature type="chain" id="PRO_5016703910" description="DUF4189 domain-containing protein" evidence="1">
    <location>
        <begin position="20"/>
        <end position="106"/>
    </location>
</feature>
<sequence length="106" mass="11168">MLRTMMFVGILLAAGPAWAGCYDYTDPAALQSAPRAEICVSGACETTAIQFECGNANGATVAYQNGWRVDYAGDADPVVTAPDGKPLEDRTALVCRDIDADACRFG</sequence>
<reference evidence="2 3" key="1">
    <citation type="submission" date="2018-08" db="EMBL/GenBank/DDBJ databases">
        <title>Fulvimarina sp. 85, whole genome shotgun sequence.</title>
        <authorList>
            <person name="Tuo L."/>
        </authorList>
    </citation>
    <scope>NUCLEOTIDE SEQUENCE [LARGE SCALE GENOMIC DNA]</scope>
    <source>
        <strain evidence="2 3">85</strain>
    </source>
</reference>
<accession>A0A371X7I0</accession>
<evidence type="ECO:0000313" key="3">
    <source>
        <dbReference type="Proteomes" id="UP000264310"/>
    </source>
</evidence>
<organism evidence="2 3">
    <name type="scientific">Fulvimarina endophytica</name>
    <dbReference type="NCBI Taxonomy" id="2293836"/>
    <lineage>
        <taxon>Bacteria</taxon>
        <taxon>Pseudomonadati</taxon>
        <taxon>Pseudomonadota</taxon>
        <taxon>Alphaproteobacteria</taxon>
        <taxon>Hyphomicrobiales</taxon>
        <taxon>Aurantimonadaceae</taxon>
        <taxon>Fulvimarina</taxon>
    </lineage>
</organism>
<keyword evidence="3" id="KW-1185">Reference proteome</keyword>
<dbReference type="Proteomes" id="UP000264310">
    <property type="component" value="Unassembled WGS sequence"/>
</dbReference>
<comment type="caution">
    <text evidence="2">The sequence shown here is derived from an EMBL/GenBank/DDBJ whole genome shotgun (WGS) entry which is preliminary data.</text>
</comment>
<evidence type="ECO:0008006" key="4">
    <source>
        <dbReference type="Google" id="ProtNLM"/>
    </source>
</evidence>
<proteinExistence type="predicted"/>